<dbReference type="PROSITE" id="PS00101">
    <property type="entry name" value="HEXAPEP_TRANSFERASES"/>
    <property type="match status" value="1"/>
</dbReference>
<dbReference type="AlphaFoldDB" id="A0A0R2BG76"/>
<dbReference type="SUPFAM" id="SSF51161">
    <property type="entry name" value="Trimeric LpxA-like enzymes"/>
    <property type="match status" value="1"/>
</dbReference>
<comment type="caution">
    <text evidence="7">The sequence shown here is derived from an EMBL/GenBank/DDBJ whole genome shotgun (WGS) entry which is preliminary data.</text>
</comment>
<dbReference type="InterPro" id="IPR024688">
    <property type="entry name" value="Mac_dom"/>
</dbReference>
<name>A0A0R2BG76_SECCO</name>
<dbReference type="CDD" id="cd03357">
    <property type="entry name" value="LbH_MAT_GAT"/>
    <property type="match status" value="1"/>
</dbReference>
<evidence type="ECO:0000256" key="1">
    <source>
        <dbReference type="ARBA" id="ARBA00007274"/>
    </source>
</evidence>
<dbReference type="Gene3D" id="2.160.10.10">
    <property type="entry name" value="Hexapeptide repeat proteins"/>
    <property type="match status" value="1"/>
</dbReference>
<dbReference type="InterPro" id="IPR011004">
    <property type="entry name" value="Trimer_LpxA-like_sf"/>
</dbReference>
<dbReference type="EC" id="2.3.1.-" evidence="5"/>
<keyword evidence="2 5" id="KW-0808">Transferase</keyword>
<dbReference type="Pfam" id="PF00132">
    <property type="entry name" value="Hexapep"/>
    <property type="match status" value="1"/>
</dbReference>
<dbReference type="InterPro" id="IPR018357">
    <property type="entry name" value="Hexapep_transf_CS"/>
</dbReference>
<evidence type="ECO:0000259" key="6">
    <source>
        <dbReference type="Pfam" id="PF12464"/>
    </source>
</evidence>
<proteinExistence type="inferred from homology"/>
<dbReference type="InterPro" id="IPR001451">
    <property type="entry name" value="Hexapep"/>
</dbReference>
<dbReference type="RefSeq" id="WP_056996080.1">
    <property type="nucleotide sequence ID" value="NZ_AYYR01000009.1"/>
</dbReference>
<dbReference type="Pfam" id="PF12464">
    <property type="entry name" value="Mac"/>
    <property type="match status" value="1"/>
</dbReference>
<keyword evidence="4 5" id="KW-0012">Acyltransferase</keyword>
<dbReference type="Proteomes" id="UP000051845">
    <property type="component" value="Unassembled WGS sequence"/>
</dbReference>
<dbReference type="PANTHER" id="PTHR43017">
    <property type="entry name" value="GALACTOSIDE O-ACETYLTRANSFERASE"/>
    <property type="match status" value="1"/>
</dbReference>
<keyword evidence="3" id="KW-0677">Repeat</keyword>
<evidence type="ECO:0000313" key="7">
    <source>
        <dbReference type="EMBL" id="KRM77765.1"/>
    </source>
</evidence>
<protein>
    <recommendedName>
        <fullName evidence="5">Acetyltransferase</fullName>
        <ecNumber evidence="5">2.3.1.-</ecNumber>
    </recommendedName>
</protein>
<accession>A0A0R2BG76</accession>
<evidence type="ECO:0000313" key="8">
    <source>
        <dbReference type="Proteomes" id="UP000051845"/>
    </source>
</evidence>
<dbReference type="EMBL" id="AYYR01000009">
    <property type="protein sequence ID" value="KRM77765.1"/>
    <property type="molecule type" value="Genomic_DNA"/>
</dbReference>
<sequence length="195" mass="20907">MSVLNMMERMTPYVIAGEKMPVDKMDLADHLCWQLNQLDPAADAARHQIMSELFGTVHSDTFIKGGFHCDYGFNIHFQGYAWVNYNCSILDTSPVTIGAGAFIAPQVVFACSAHPLLATQRVDEGLMTSAPITLADNVWIGAGSVIMGGVTIGTSSIIGAGSVVNKDIPAGVVAMGSPCKVYRKVTEADRINLKK</sequence>
<feature type="domain" description="Maltose/galactoside acetyltransferase" evidence="6">
    <location>
        <begin position="27"/>
        <end position="57"/>
    </location>
</feature>
<dbReference type="InterPro" id="IPR039369">
    <property type="entry name" value="LacA-like"/>
</dbReference>
<dbReference type="GO" id="GO:0008870">
    <property type="term" value="F:galactoside O-acetyltransferase activity"/>
    <property type="evidence" value="ECO:0007669"/>
    <property type="project" value="TreeGrafter"/>
</dbReference>
<comment type="similarity">
    <text evidence="1 5">Belongs to the transferase hexapeptide repeat family.</text>
</comment>
<organism evidence="7 8">
    <name type="scientific">Secundilactobacillus collinoides DSM 20515 = JCM 1123</name>
    <dbReference type="NCBI Taxonomy" id="1423733"/>
    <lineage>
        <taxon>Bacteria</taxon>
        <taxon>Bacillati</taxon>
        <taxon>Bacillota</taxon>
        <taxon>Bacilli</taxon>
        <taxon>Lactobacillales</taxon>
        <taxon>Lactobacillaceae</taxon>
        <taxon>Secundilactobacillus</taxon>
    </lineage>
</organism>
<evidence type="ECO:0000256" key="3">
    <source>
        <dbReference type="ARBA" id="ARBA00022737"/>
    </source>
</evidence>
<dbReference type="PATRIC" id="fig|1423733.4.peg.3265"/>
<reference evidence="7 8" key="1">
    <citation type="journal article" date="2015" name="Genome Announc.">
        <title>Expanding the biotechnology potential of lactobacilli through comparative genomics of 213 strains and associated genera.</title>
        <authorList>
            <person name="Sun Z."/>
            <person name="Harris H.M."/>
            <person name="McCann A."/>
            <person name="Guo C."/>
            <person name="Argimon S."/>
            <person name="Zhang W."/>
            <person name="Yang X."/>
            <person name="Jeffery I.B."/>
            <person name="Cooney J.C."/>
            <person name="Kagawa T.F."/>
            <person name="Liu W."/>
            <person name="Song Y."/>
            <person name="Salvetti E."/>
            <person name="Wrobel A."/>
            <person name="Rasinkangas P."/>
            <person name="Parkhill J."/>
            <person name="Rea M.C."/>
            <person name="O'Sullivan O."/>
            <person name="Ritari J."/>
            <person name="Douillard F.P."/>
            <person name="Paul Ross R."/>
            <person name="Yang R."/>
            <person name="Briner A.E."/>
            <person name="Felis G.E."/>
            <person name="de Vos W.M."/>
            <person name="Barrangou R."/>
            <person name="Klaenhammer T.R."/>
            <person name="Caufield P.W."/>
            <person name="Cui Y."/>
            <person name="Zhang H."/>
            <person name="O'Toole P.W."/>
        </authorList>
    </citation>
    <scope>NUCLEOTIDE SEQUENCE [LARGE SCALE GENOMIC DNA]</scope>
    <source>
        <strain evidence="7 8">DSM 20515</strain>
    </source>
</reference>
<evidence type="ECO:0000256" key="5">
    <source>
        <dbReference type="RuleBase" id="RU367021"/>
    </source>
</evidence>
<dbReference type="PANTHER" id="PTHR43017:SF1">
    <property type="entry name" value="ACETYLTRANSFERASE YJL218W-RELATED"/>
    <property type="match status" value="1"/>
</dbReference>
<evidence type="ECO:0000256" key="2">
    <source>
        <dbReference type="ARBA" id="ARBA00022679"/>
    </source>
</evidence>
<evidence type="ECO:0000256" key="4">
    <source>
        <dbReference type="ARBA" id="ARBA00023315"/>
    </source>
</evidence>
<gene>
    <name evidence="7" type="ORF">FC82_GL003141</name>
</gene>